<dbReference type="InterPro" id="IPR017907">
    <property type="entry name" value="Znf_RING_CS"/>
</dbReference>
<dbReference type="Proteomes" id="UP000332933">
    <property type="component" value="Unassembled WGS sequence"/>
</dbReference>
<dbReference type="InterPro" id="IPR010652">
    <property type="entry name" value="DUF1232"/>
</dbReference>
<dbReference type="GO" id="GO:0008270">
    <property type="term" value="F:zinc ion binding"/>
    <property type="evidence" value="ECO:0007669"/>
    <property type="project" value="UniProtKB-KW"/>
</dbReference>
<evidence type="ECO:0000256" key="2">
    <source>
        <dbReference type="ARBA" id="ARBA00014068"/>
    </source>
</evidence>
<dbReference type="SUPFAM" id="SSF57850">
    <property type="entry name" value="RING/U-box"/>
    <property type="match status" value="1"/>
</dbReference>
<feature type="transmembrane region" description="Helical" evidence="12">
    <location>
        <begin position="15"/>
        <end position="37"/>
    </location>
</feature>
<organism evidence="15 16">
    <name type="scientific">Aphanomyces stellatus</name>
    <dbReference type="NCBI Taxonomy" id="120398"/>
    <lineage>
        <taxon>Eukaryota</taxon>
        <taxon>Sar</taxon>
        <taxon>Stramenopiles</taxon>
        <taxon>Oomycota</taxon>
        <taxon>Saprolegniomycetes</taxon>
        <taxon>Saprolegniales</taxon>
        <taxon>Verrucalvaceae</taxon>
        <taxon>Aphanomyces</taxon>
    </lineage>
</organism>
<protein>
    <recommendedName>
        <fullName evidence="2">E3 ubiquitin-protein ligase RNF170</fullName>
    </recommendedName>
    <alternativeName>
        <fullName evidence="10">RING finger protein 170</fullName>
    </alternativeName>
    <alternativeName>
        <fullName evidence="9">RING-type E3 ubiquitin transferase RNF170</fullName>
    </alternativeName>
</protein>
<evidence type="ECO:0000256" key="8">
    <source>
        <dbReference type="ARBA" id="ARBA00023136"/>
    </source>
</evidence>
<dbReference type="EMBL" id="VJMH01000041">
    <property type="protein sequence ID" value="KAF0719905.1"/>
    <property type="molecule type" value="Genomic_DNA"/>
</dbReference>
<dbReference type="InterPro" id="IPR038896">
    <property type="entry name" value="RNF170"/>
</dbReference>
<keyword evidence="6" id="KW-0862">Zinc</keyword>
<dbReference type="Pfam" id="PF06803">
    <property type="entry name" value="DUF1232"/>
    <property type="match status" value="1"/>
</dbReference>
<dbReference type="OrthoDB" id="9049620at2759"/>
<keyword evidence="16" id="KW-1185">Reference proteome</keyword>
<dbReference type="EMBL" id="CAADRA010000041">
    <property type="protein sequence ID" value="VFT77926.1"/>
    <property type="molecule type" value="Genomic_DNA"/>
</dbReference>
<dbReference type="InterPro" id="IPR013083">
    <property type="entry name" value="Znf_RING/FYVE/PHD"/>
</dbReference>
<dbReference type="PANTHER" id="PTHR22894">
    <property type="entry name" value="RING-TYPE DOMAIN-CONTAINING PROTEIN"/>
    <property type="match status" value="1"/>
</dbReference>
<evidence type="ECO:0000256" key="3">
    <source>
        <dbReference type="ARBA" id="ARBA00022692"/>
    </source>
</evidence>
<sequence>MHNFMIEIEGVGEEVVLAALIFVISTTCMGFLVLHVAKPTTQMTSATAQTTTRRRVVDICPICLSDIRLSCETNCGHAYCAPCIVEYLQSRRRGSPCPYCRQHIHLLHTFFTAAEDASREGQAALRRVAAFNCKSASGHRGVSFFQSFSDMPVLLRWAGRPQSRSALVIWLVIWTPLRVAYCLLAILYVLSPIDLLPEAILGMFGMLDDVLLIFLVFVGLASAIREHLLELAASRLQEASRS</sequence>
<gene>
    <name evidence="15" type="primary">Aste57867_702</name>
    <name evidence="14" type="ORF">As57867_000701</name>
    <name evidence="15" type="ORF">ASTE57867_702</name>
</gene>
<dbReference type="Pfam" id="PF00097">
    <property type="entry name" value="zf-C3HC4"/>
    <property type="match status" value="1"/>
</dbReference>
<dbReference type="InterPro" id="IPR001841">
    <property type="entry name" value="Znf_RING"/>
</dbReference>
<evidence type="ECO:0000256" key="5">
    <source>
        <dbReference type="ARBA" id="ARBA00022771"/>
    </source>
</evidence>
<keyword evidence="7 12" id="KW-1133">Transmembrane helix</keyword>
<keyword evidence="8 12" id="KW-0472">Membrane</keyword>
<dbReference type="PANTHER" id="PTHR22894:SF5">
    <property type="entry name" value="RING-TYPE DOMAIN-CONTAINING PROTEIN"/>
    <property type="match status" value="1"/>
</dbReference>
<dbReference type="GO" id="GO:0016567">
    <property type="term" value="P:protein ubiquitination"/>
    <property type="evidence" value="ECO:0007669"/>
    <property type="project" value="UniProtKB-UniPathway"/>
</dbReference>
<reference evidence="14" key="2">
    <citation type="submission" date="2019-06" db="EMBL/GenBank/DDBJ databases">
        <title>Genomics analysis of Aphanomyces spp. identifies a new class of oomycete effector associated with host adaptation.</title>
        <authorList>
            <person name="Gaulin E."/>
        </authorList>
    </citation>
    <scope>NUCLEOTIDE SEQUENCE</scope>
    <source>
        <strain evidence="14">CBS 578.67</strain>
    </source>
</reference>
<keyword evidence="5 11" id="KW-0863">Zinc-finger</keyword>
<dbReference type="UniPathway" id="UPA00143"/>
<feature type="domain" description="RING-type" evidence="13">
    <location>
        <begin position="60"/>
        <end position="101"/>
    </location>
</feature>
<dbReference type="AlphaFoldDB" id="A0A485K8B2"/>
<dbReference type="InterPro" id="IPR018957">
    <property type="entry name" value="Znf_C3HC4_RING-type"/>
</dbReference>
<evidence type="ECO:0000256" key="4">
    <source>
        <dbReference type="ARBA" id="ARBA00022723"/>
    </source>
</evidence>
<evidence type="ECO:0000256" key="1">
    <source>
        <dbReference type="ARBA" id="ARBA00004127"/>
    </source>
</evidence>
<keyword evidence="4" id="KW-0479">Metal-binding</keyword>
<evidence type="ECO:0000256" key="7">
    <source>
        <dbReference type="ARBA" id="ARBA00022989"/>
    </source>
</evidence>
<evidence type="ECO:0000256" key="12">
    <source>
        <dbReference type="SAM" id="Phobius"/>
    </source>
</evidence>
<comment type="subcellular location">
    <subcellularLocation>
        <location evidence="1">Endomembrane system</location>
        <topology evidence="1">Multi-pass membrane protein</topology>
    </subcellularLocation>
</comment>
<keyword evidence="3 12" id="KW-0812">Transmembrane</keyword>
<dbReference type="SMART" id="SM00184">
    <property type="entry name" value="RING"/>
    <property type="match status" value="1"/>
</dbReference>
<proteinExistence type="predicted"/>
<evidence type="ECO:0000256" key="11">
    <source>
        <dbReference type="PROSITE-ProRule" id="PRU00175"/>
    </source>
</evidence>
<evidence type="ECO:0000256" key="6">
    <source>
        <dbReference type="ARBA" id="ARBA00022833"/>
    </source>
</evidence>
<dbReference type="GO" id="GO:0061630">
    <property type="term" value="F:ubiquitin protein ligase activity"/>
    <property type="evidence" value="ECO:0007669"/>
    <property type="project" value="InterPro"/>
</dbReference>
<dbReference type="GO" id="GO:0012505">
    <property type="term" value="C:endomembrane system"/>
    <property type="evidence" value="ECO:0007669"/>
    <property type="project" value="UniProtKB-SubCell"/>
</dbReference>
<evidence type="ECO:0000259" key="13">
    <source>
        <dbReference type="PROSITE" id="PS50089"/>
    </source>
</evidence>
<dbReference type="Gene3D" id="3.30.40.10">
    <property type="entry name" value="Zinc/RING finger domain, C3HC4 (zinc finger)"/>
    <property type="match status" value="1"/>
</dbReference>
<evidence type="ECO:0000256" key="9">
    <source>
        <dbReference type="ARBA" id="ARBA00030110"/>
    </source>
</evidence>
<evidence type="ECO:0000313" key="15">
    <source>
        <dbReference type="EMBL" id="VFT77926.1"/>
    </source>
</evidence>
<dbReference type="PROSITE" id="PS00518">
    <property type="entry name" value="ZF_RING_1"/>
    <property type="match status" value="1"/>
</dbReference>
<reference evidence="15 16" key="1">
    <citation type="submission" date="2019-03" db="EMBL/GenBank/DDBJ databases">
        <authorList>
            <person name="Gaulin E."/>
            <person name="Dumas B."/>
        </authorList>
    </citation>
    <scope>NUCLEOTIDE SEQUENCE [LARGE SCALE GENOMIC DNA]</scope>
    <source>
        <strain evidence="15">CBS 568.67</strain>
    </source>
</reference>
<accession>A0A485K8B2</accession>
<name>A0A485K8B2_9STRA</name>
<feature type="transmembrane region" description="Helical" evidence="12">
    <location>
        <begin position="166"/>
        <end position="190"/>
    </location>
</feature>
<evidence type="ECO:0000313" key="14">
    <source>
        <dbReference type="EMBL" id="KAF0719905.1"/>
    </source>
</evidence>
<dbReference type="PROSITE" id="PS50089">
    <property type="entry name" value="ZF_RING_2"/>
    <property type="match status" value="1"/>
</dbReference>
<evidence type="ECO:0000313" key="16">
    <source>
        <dbReference type="Proteomes" id="UP000332933"/>
    </source>
</evidence>
<evidence type="ECO:0000256" key="10">
    <source>
        <dbReference type="ARBA" id="ARBA00031107"/>
    </source>
</evidence>
<feature type="transmembrane region" description="Helical" evidence="12">
    <location>
        <begin position="210"/>
        <end position="228"/>
    </location>
</feature>